<evidence type="ECO:0000256" key="1">
    <source>
        <dbReference type="SAM" id="Phobius"/>
    </source>
</evidence>
<evidence type="ECO:0000313" key="2">
    <source>
        <dbReference type="EMBL" id="GGJ69721.1"/>
    </source>
</evidence>
<keyword evidence="3" id="KW-1185">Reference proteome</keyword>
<comment type="caution">
    <text evidence="2">The sequence shown here is derived from an EMBL/GenBank/DDBJ whole genome shotgun (WGS) entry which is preliminary data.</text>
</comment>
<dbReference type="Proteomes" id="UP000625682">
    <property type="component" value="Unassembled WGS sequence"/>
</dbReference>
<evidence type="ECO:0008006" key="4">
    <source>
        <dbReference type="Google" id="ProtNLM"/>
    </source>
</evidence>
<keyword evidence="1" id="KW-1133">Transmembrane helix</keyword>
<sequence>MVDINFLTRTVLSGLSALVVEDVVDGGDVVVVTARTRDAAVPCPVCQTPTGKVHGYHGRTVTDVPVDARVTVGTARGLLRRNVPRGCGHGPFEEPTCLRPFVACLVAGTVAIFANSGGTWALLLAMGLLGAWGRGRGGRGTGVREWCHRPEASRVCCFCGWTTEAGVLR</sequence>
<gene>
    <name evidence="2" type="ORF">GCM10012282_78340</name>
</gene>
<feature type="transmembrane region" description="Helical" evidence="1">
    <location>
        <begin position="105"/>
        <end position="129"/>
    </location>
</feature>
<reference evidence="2" key="1">
    <citation type="journal article" date="2014" name="Int. J. Syst. Evol. Microbiol.">
        <title>Complete genome sequence of Corynebacterium casei LMG S-19264T (=DSM 44701T), isolated from a smear-ripened cheese.</title>
        <authorList>
            <consortium name="US DOE Joint Genome Institute (JGI-PGF)"/>
            <person name="Walter F."/>
            <person name="Albersmeier A."/>
            <person name="Kalinowski J."/>
            <person name="Ruckert C."/>
        </authorList>
    </citation>
    <scope>NUCLEOTIDE SEQUENCE</scope>
    <source>
        <strain evidence="2">CGMCC 4.7272</strain>
    </source>
</reference>
<dbReference type="EMBL" id="BMMU01000056">
    <property type="protein sequence ID" value="GGJ69721.1"/>
    <property type="molecule type" value="Genomic_DNA"/>
</dbReference>
<organism evidence="2 3">
    <name type="scientific">Streptomyces lacrimifluminis</name>
    <dbReference type="NCBI Taxonomy" id="1500077"/>
    <lineage>
        <taxon>Bacteria</taxon>
        <taxon>Bacillati</taxon>
        <taxon>Actinomycetota</taxon>
        <taxon>Actinomycetes</taxon>
        <taxon>Kitasatosporales</taxon>
        <taxon>Streptomycetaceae</taxon>
        <taxon>Streptomyces</taxon>
    </lineage>
</organism>
<keyword evidence="1" id="KW-0472">Membrane</keyword>
<protein>
    <recommendedName>
        <fullName evidence="4">Transposase</fullName>
    </recommendedName>
</protein>
<keyword evidence="1" id="KW-0812">Transmembrane</keyword>
<name>A0A917PBC7_9ACTN</name>
<dbReference type="AlphaFoldDB" id="A0A917PBC7"/>
<evidence type="ECO:0000313" key="3">
    <source>
        <dbReference type="Proteomes" id="UP000625682"/>
    </source>
</evidence>
<proteinExistence type="predicted"/>
<reference evidence="2" key="2">
    <citation type="submission" date="2020-09" db="EMBL/GenBank/DDBJ databases">
        <authorList>
            <person name="Sun Q."/>
            <person name="Zhou Y."/>
        </authorList>
    </citation>
    <scope>NUCLEOTIDE SEQUENCE</scope>
    <source>
        <strain evidence="2">CGMCC 4.7272</strain>
    </source>
</reference>
<accession>A0A917PBC7</accession>